<dbReference type="GO" id="GO:0030170">
    <property type="term" value="F:pyridoxal phosphate binding"/>
    <property type="evidence" value="ECO:0007669"/>
    <property type="project" value="InterPro"/>
</dbReference>
<gene>
    <name evidence="5" type="ORF">E0Z10_g8633</name>
</gene>
<evidence type="ECO:0000313" key="6">
    <source>
        <dbReference type="Proteomes" id="UP000297716"/>
    </source>
</evidence>
<dbReference type="EMBL" id="SKBN01000239">
    <property type="protein sequence ID" value="TGJ80133.1"/>
    <property type="molecule type" value="Genomic_DNA"/>
</dbReference>
<dbReference type="InterPro" id="IPR015421">
    <property type="entry name" value="PyrdxlP-dep_Trfase_major"/>
</dbReference>
<evidence type="ECO:0000313" key="5">
    <source>
        <dbReference type="EMBL" id="TGJ80133.1"/>
    </source>
</evidence>
<dbReference type="Pfam" id="PF00202">
    <property type="entry name" value="Aminotran_3"/>
    <property type="match status" value="1"/>
</dbReference>
<evidence type="ECO:0000256" key="1">
    <source>
        <dbReference type="ARBA" id="ARBA00001933"/>
    </source>
</evidence>
<comment type="caution">
    <text evidence="5">The sequence shown here is derived from an EMBL/GenBank/DDBJ whole genome shotgun (WGS) entry which is preliminary data.</text>
</comment>
<sequence>MSATATSAVLHRSLHINFPRIVGGEGNYVILEDERRILDASGGAAVACIGHGNTRVHDAIVAQLKQISYCSTSFYTTDVCEKLCQELVGSTHGIMKRAYIVNSGSEAMEAAMKLARQYYLEKDPPEPSRMRFIARENSYHGITLGALSVSGHAMRREKFEPMLLGCVSRVSRCFPFRDKHVHETDSAYVARLADELDQEFQRVGAETVCAFVAEPIVGAALGCVPFVPGYMKAMRDVCDKHGALFILDEVMCGMGRSGTYHAWEQEDNAAPDIQTLGKCLGGGYQPIAGMLASKRVMEAFEKGTGTFVHGQTYQGHPVACAAALEVQKIIREENLLQNVSDMGGLLSARLKDLLTGHPNVGDIRGSGLFWGIEFVADKTQNNKPFPSSSGVASGIAELGLTKPYCIAVYPGSGTADGVNGDHIIISPPYNISPADVETIATTVQRLVIDYFASKNA</sequence>
<protein>
    <recommendedName>
        <fullName evidence="7">Aminotransferase</fullName>
    </recommendedName>
</protein>
<reference evidence="5 6" key="1">
    <citation type="submission" date="2019-03" db="EMBL/GenBank/DDBJ databases">
        <title>Draft genome sequence of Xylaria hypoxylon DSM 108379, a ubiquitous saprotrophic-parasitic fungi on hardwood.</title>
        <authorList>
            <person name="Buettner E."/>
            <person name="Leonhardt S."/>
            <person name="Gebauer A.M."/>
            <person name="Liers C."/>
            <person name="Hofrichter M."/>
            <person name="Kellner H."/>
        </authorList>
    </citation>
    <scope>NUCLEOTIDE SEQUENCE [LARGE SCALE GENOMIC DNA]</scope>
    <source>
        <strain evidence="5 6">DSM 108379</strain>
    </source>
</reference>
<dbReference type="InterPro" id="IPR015422">
    <property type="entry name" value="PyrdxlP-dep_Trfase_small"/>
</dbReference>
<evidence type="ECO:0000256" key="2">
    <source>
        <dbReference type="ARBA" id="ARBA00008954"/>
    </source>
</evidence>
<evidence type="ECO:0008006" key="7">
    <source>
        <dbReference type="Google" id="ProtNLM"/>
    </source>
</evidence>
<proteinExistence type="inferred from homology"/>
<dbReference type="GO" id="GO:0005829">
    <property type="term" value="C:cytosol"/>
    <property type="evidence" value="ECO:0007669"/>
    <property type="project" value="TreeGrafter"/>
</dbReference>
<keyword evidence="6" id="KW-1185">Reference proteome</keyword>
<dbReference type="InterPro" id="IPR015424">
    <property type="entry name" value="PyrdxlP-dep_Trfase"/>
</dbReference>
<dbReference type="OrthoDB" id="5419315at2759"/>
<accession>A0A4Z0YNB6</accession>
<dbReference type="CDD" id="cd00610">
    <property type="entry name" value="OAT_like"/>
    <property type="match status" value="1"/>
</dbReference>
<dbReference type="SUPFAM" id="SSF53383">
    <property type="entry name" value="PLP-dependent transferases"/>
    <property type="match status" value="1"/>
</dbReference>
<organism evidence="5 6">
    <name type="scientific">Xylaria hypoxylon</name>
    <dbReference type="NCBI Taxonomy" id="37992"/>
    <lineage>
        <taxon>Eukaryota</taxon>
        <taxon>Fungi</taxon>
        <taxon>Dikarya</taxon>
        <taxon>Ascomycota</taxon>
        <taxon>Pezizomycotina</taxon>
        <taxon>Sordariomycetes</taxon>
        <taxon>Xylariomycetidae</taxon>
        <taxon>Xylariales</taxon>
        <taxon>Xylariaceae</taxon>
        <taxon>Xylaria</taxon>
    </lineage>
</organism>
<evidence type="ECO:0000256" key="4">
    <source>
        <dbReference type="RuleBase" id="RU003560"/>
    </source>
</evidence>
<comment type="cofactor">
    <cofactor evidence="1">
        <name>pyridoxal 5'-phosphate</name>
        <dbReference type="ChEBI" id="CHEBI:597326"/>
    </cofactor>
</comment>
<keyword evidence="3 4" id="KW-0663">Pyridoxal phosphate</keyword>
<dbReference type="NCBIfam" id="NF005685">
    <property type="entry name" value="PRK07483.1"/>
    <property type="match status" value="1"/>
</dbReference>
<dbReference type="PANTHER" id="PTHR43094:SF1">
    <property type="entry name" value="AMINOTRANSFERASE CLASS-III"/>
    <property type="match status" value="1"/>
</dbReference>
<dbReference type="STRING" id="37992.A0A4Z0YNB6"/>
<comment type="similarity">
    <text evidence="2 4">Belongs to the class-III pyridoxal-phosphate-dependent aminotransferase family.</text>
</comment>
<dbReference type="PANTHER" id="PTHR43094">
    <property type="entry name" value="AMINOTRANSFERASE"/>
    <property type="match status" value="1"/>
</dbReference>
<name>A0A4Z0YNB6_9PEZI</name>
<dbReference type="Proteomes" id="UP000297716">
    <property type="component" value="Unassembled WGS sequence"/>
</dbReference>
<dbReference type="FunFam" id="3.40.640.10:FF:000004">
    <property type="entry name" value="Acetylornithine aminotransferase"/>
    <property type="match status" value="1"/>
</dbReference>
<evidence type="ECO:0000256" key="3">
    <source>
        <dbReference type="ARBA" id="ARBA00022898"/>
    </source>
</evidence>
<dbReference type="InterPro" id="IPR005814">
    <property type="entry name" value="Aminotrans_3"/>
</dbReference>
<dbReference type="GO" id="GO:0008483">
    <property type="term" value="F:transaminase activity"/>
    <property type="evidence" value="ECO:0007669"/>
    <property type="project" value="InterPro"/>
</dbReference>
<dbReference type="Gene3D" id="3.40.640.10">
    <property type="entry name" value="Type I PLP-dependent aspartate aminotransferase-like (Major domain)"/>
    <property type="match status" value="1"/>
</dbReference>
<dbReference type="Gene3D" id="3.90.1150.10">
    <property type="entry name" value="Aspartate Aminotransferase, domain 1"/>
    <property type="match status" value="1"/>
</dbReference>
<dbReference type="AlphaFoldDB" id="A0A4Z0YNB6"/>